<feature type="transmembrane region" description="Helical" evidence="1">
    <location>
        <begin position="30"/>
        <end position="52"/>
    </location>
</feature>
<dbReference type="EMBL" id="FN393075">
    <property type="protein sequence ID" value="CAY80558.2"/>
    <property type="molecule type" value="Genomic_DNA"/>
</dbReference>
<evidence type="ECO:0000256" key="1">
    <source>
        <dbReference type="SAM" id="Phobius"/>
    </source>
</evidence>
<protein>
    <submittedName>
        <fullName evidence="2">EC1118_1J11_0001p</fullName>
    </submittedName>
</protein>
<feature type="transmembrane region" description="Helical" evidence="1">
    <location>
        <begin position="72"/>
        <end position="89"/>
    </location>
</feature>
<evidence type="ECO:0000313" key="2">
    <source>
        <dbReference type="EMBL" id="CAY80558.2"/>
    </source>
</evidence>
<dbReference type="AlphaFoldDB" id="C8ZAZ2"/>
<name>C8ZAZ2_YEAS8</name>
<accession>C8ZAZ2</accession>
<sequence length="112" mass="12953">MRVLYSTSAHILPSGRHINVARTPWLRLGIVPIIGILLHSGPIAGFSINMIIFRDAFIPLTKVVENKKMNNIISYSYIYIYIYIYHITVENPGDITDKHYTRMNVSHYYIIT</sequence>
<gene>
    <name evidence="2" type="ORF">EC1118_1J11_0001g</name>
</gene>
<dbReference type="Proteomes" id="UP000000286">
    <property type="component" value="Chromosome X"/>
</dbReference>
<keyword evidence="1" id="KW-0472">Membrane</keyword>
<dbReference type="HOGENOM" id="CLU_2147835_0_0_1"/>
<evidence type="ECO:0000313" key="3">
    <source>
        <dbReference type="Proteomes" id="UP000000286"/>
    </source>
</evidence>
<proteinExistence type="predicted"/>
<organism evidence="2 3">
    <name type="scientific">Saccharomyces cerevisiae (strain Lalvin EC1118 / Prise de mousse)</name>
    <name type="common">Baker's yeast</name>
    <dbReference type="NCBI Taxonomy" id="643680"/>
    <lineage>
        <taxon>Eukaryota</taxon>
        <taxon>Fungi</taxon>
        <taxon>Dikarya</taxon>
        <taxon>Ascomycota</taxon>
        <taxon>Saccharomycotina</taxon>
        <taxon>Saccharomycetes</taxon>
        <taxon>Saccharomycetales</taxon>
        <taxon>Saccharomycetaceae</taxon>
        <taxon>Saccharomyces</taxon>
    </lineage>
</organism>
<reference evidence="2 3" key="1">
    <citation type="journal article" date="2009" name="Proc. Natl. Acad. Sci. U.S.A.">
        <title>Eukaryote-to-eukaryote gene transfer events revealed by the genome sequence of the wine yeast Saccharomyces cerevisiae EC1118.</title>
        <authorList>
            <person name="Novo M."/>
            <person name="Bigey F."/>
            <person name="Beyne E."/>
            <person name="Galeote V."/>
            <person name="Gavory F."/>
            <person name="Mallet S."/>
            <person name="Cambot B."/>
            <person name="Legras J.L."/>
            <person name="Wincker P."/>
            <person name="Casaregola S."/>
            <person name="Dequin S."/>
        </authorList>
    </citation>
    <scope>NUCLEOTIDE SEQUENCE [LARGE SCALE GENOMIC DNA]</scope>
    <source>
        <strain evidence="3">Lalvin EC1118 / Prise de mousse</strain>
    </source>
</reference>
<keyword evidence="1" id="KW-1133">Transmembrane helix</keyword>
<keyword evidence="1" id="KW-0812">Transmembrane</keyword>